<reference evidence="11 12" key="1">
    <citation type="submission" date="2017-03" db="EMBL/GenBank/DDBJ databases">
        <title>Maternal inheritance of bifidobacteria.</title>
        <authorList>
            <person name="Lugli G.A."/>
            <person name="Duranti S."/>
            <person name="Milani C."/>
            <person name="Mancabelli L."/>
        </authorList>
    </citation>
    <scope>NUCLEOTIDE SEQUENCE [LARGE SCALE GENOMIC DNA]</scope>
    <source>
        <strain evidence="11 12">1899B</strain>
    </source>
</reference>
<dbReference type="InterPro" id="IPR023271">
    <property type="entry name" value="Aquaporin-like"/>
</dbReference>
<gene>
    <name evidence="11" type="ORF">B5782_0962</name>
</gene>
<feature type="region of interest" description="Disordered" evidence="9">
    <location>
        <begin position="266"/>
        <end position="311"/>
    </location>
</feature>
<evidence type="ECO:0000256" key="4">
    <source>
        <dbReference type="ARBA" id="ARBA00022475"/>
    </source>
</evidence>
<evidence type="ECO:0000256" key="2">
    <source>
        <dbReference type="ARBA" id="ARBA00006175"/>
    </source>
</evidence>
<evidence type="ECO:0000256" key="3">
    <source>
        <dbReference type="ARBA" id="ARBA00022448"/>
    </source>
</evidence>
<dbReference type="PANTHER" id="PTHR19139:SF199">
    <property type="entry name" value="MIP17260P"/>
    <property type="match status" value="1"/>
</dbReference>
<evidence type="ECO:0000313" key="12">
    <source>
        <dbReference type="Proteomes" id="UP000192666"/>
    </source>
</evidence>
<keyword evidence="3 8" id="KW-0813">Transport</keyword>
<dbReference type="PRINTS" id="PR00783">
    <property type="entry name" value="MINTRINSICP"/>
</dbReference>
<comment type="caution">
    <text evidence="11">The sequence shown here is derived from an EMBL/GenBank/DDBJ whole genome shotgun (WGS) entry which is preliminary data.</text>
</comment>
<feature type="transmembrane region" description="Helical" evidence="10">
    <location>
        <begin position="26"/>
        <end position="47"/>
    </location>
</feature>
<dbReference type="EMBL" id="NAQA01000003">
    <property type="protein sequence ID" value="OQM51015.1"/>
    <property type="molecule type" value="Genomic_DNA"/>
</dbReference>
<dbReference type="RefSeq" id="WP_080788557.1">
    <property type="nucleotide sequence ID" value="NZ_NAQA01000003.1"/>
</dbReference>
<sequence length="311" mass="32519">MTAVEATSITKEEQSKPLALRVGAELVGSFIICFAIYAICSLGSAVYGINMAFIALLTGIVYAAATVIFGSISGAQFNPAVSVAAMLTGKTHVLDGILYIIAQVLGGIGAGAAIRFLLPTSEQVTFKIWMTPTINGFDKNSVSYSTLGNYGVTFSITLAIAVEVIASIVIVAAALRTTGKHGESDTNHAFAMGLAYGIGTAIAYPVTGAALNPVRATGIAIFAQNQGLNEEPLQQLWVFWICPVLAAAIVALIVIISGMVGTKKNTSDAEVSDEIENDTVLDEASVSDRNDGEENEQSSAQTYTHESVENN</sequence>
<evidence type="ECO:0000256" key="10">
    <source>
        <dbReference type="SAM" id="Phobius"/>
    </source>
</evidence>
<feature type="transmembrane region" description="Helical" evidence="10">
    <location>
        <begin position="150"/>
        <end position="175"/>
    </location>
</feature>
<keyword evidence="4" id="KW-1003">Cell membrane</keyword>
<dbReference type="PANTHER" id="PTHR19139">
    <property type="entry name" value="AQUAPORIN TRANSPORTER"/>
    <property type="match status" value="1"/>
</dbReference>
<dbReference type="InterPro" id="IPR022357">
    <property type="entry name" value="MIP_CS"/>
</dbReference>
<dbReference type="GO" id="GO:0005886">
    <property type="term" value="C:plasma membrane"/>
    <property type="evidence" value="ECO:0007669"/>
    <property type="project" value="UniProtKB-SubCell"/>
</dbReference>
<dbReference type="InterPro" id="IPR034294">
    <property type="entry name" value="Aquaporin_transptr"/>
</dbReference>
<proteinExistence type="inferred from homology"/>
<name>A0A1V8PQL8_9BIFI</name>
<organism evidence="11 12">
    <name type="scientific">Bifidobacterium catenulatum</name>
    <dbReference type="NCBI Taxonomy" id="1686"/>
    <lineage>
        <taxon>Bacteria</taxon>
        <taxon>Bacillati</taxon>
        <taxon>Actinomycetota</taxon>
        <taxon>Actinomycetes</taxon>
        <taxon>Bifidobacteriales</taxon>
        <taxon>Bifidobacteriaceae</taxon>
        <taxon>Bifidobacterium</taxon>
    </lineage>
</organism>
<keyword evidence="7 10" id="KW-0472">Membrane</keyword>
<feature type="transmembrane region" description="Helical" evidence="10">
    <location>
        <begin position="187"/>
        <end position="206"/>
    </location>
</feature>
<protein>
    <submittedName>
        <fullName evidence="11">Glycerol transporter</fullName>
    </submittedName>
</protein>
<feature type="transmembrane region" description="Helical" evidence="10">
    <location>
        <begin position="96"/>
        <end position="118"/>
    </location>
</feature>
<comment type="subcellular location">
    <subcellularLocation>
        <location evidence="1">Cell membrane</location>
        <topology evidence="1">Multi-pass membrane protein</topology>
    </subcellularLocation>
</comment>
<dbReference type="Gene3D" id="1.20.1080.10">
    <property type="entry name" value="Glycerol uptake facilitator protein"/>
    <property type="match status" value="1"/>
</dbReference>
<feature type="transmembrane region" description="Helical" evidence="10">
    <location>
        <begin position="237"/>
        <end position="260"/>
    </location>
</feature>
<accession>A0A1V8PQL8</accession>
<dbReference type="Proteomes" id="UP000192666">
    <property type="component" value="Unassembled WGS sequence"/>
</dbReference>
<evidence type="ECO:0000256" key="9">
    <source>
        <dbReference type="SAM" id="MobiDB-lite"/>
    </source>
</evidence>
<comment type="similarity">
    <text evidence="2 8">Belongs to the MIP/aquaporin (TC 1.A.8) family.</text>
</comment>
<evidence type="ECO:0000256" key="8">
    <source>
        <dbReference type="RuleBase" id="RU000477"/>
    </source>
</evidence>
<evidence type="ECO:0000313" key="11">
    <source>
        <dbReference type="EMBL" id="OQM51015.1"/>
    </source>
</evidence>
<dbReference type="GO" id="GO:0015250">
    <property type="term" value="F:water channel activity"/>
    <property type="evidence" value="ECO:0007669"/>
    <property type="project" value="TreeGrafter"/>
</dbReference>
<dbReference type="AlphaFoldDB" id="A0A1V8PQL8"/>
<dbReference type="PROSITE" id="PS00221">
    <property type="entry name" value="MIP"/>
    <property type="match status" value="1"/>
</dbReference>
<dbReference type="Pfam" id="PF00230">
    <property type="entry name" value="MIP"/>
    <property type="match status" value="1"/>
</dbReference>
<dbReference type="SUPFAM" id="SSF81338">
    <property type="entry name" value="Aquaporin-like"/>
    <property type="match status" value="1"/>
</dbReference>
<keyword evidence="5 8" id="KW-0812">Transmembrane</keyword>
<feature type="transmembrane region" description="Helical" evidence="10">
    <location>
        <begin position="53"/>
        <end position="75"/>
    </location>
</feature>
<evidence type="ECO:0000256" key="1">
    <source>
        <dbReference type="ARBA" id="ARBA00004651"/>
    </source>
</evidence>
<feature type="compositionally biased region" description="Acidic residues" evidence="9">
    <location>
        <begin position="270"/>
        <end position="281"/>
    </location>
</feature>
<keyword evidence="6 10" id="KW-1133">Transmembrane helix</keyword>
<evidence type="ECO:0000256" key="5">
    <source>
        <dbReference type="ARBA" id="ARBA00022692"/>
    </source>
</evidence>
<evidence type="ECO:0000256" key="7">
    <source>
        <dbReference type="ARBA" id="ARBA00023136"/>
    </source>
</evidence>
<evidence type="ECO:0000256" key="6">
    <source>
        <dbReference type="ARBA" id="ARBA00022989"/>
    </source>
</evidence>
<dbReference type="InterPro" id="IPR000425">
    <property type="entry name" value="MIP"/>
</dbReference>